<proteinExistence type="predicted"/>
<keyword evidence="6" id="KW-1185">Reference proteome</keyword>
<evidence type="ECO:0000256" key="4">
    <source>
        <dbReference type="SAM" id="MobiDB-lite"/>
    </source>
</evidence>
<evidence type="ECO:0000256" key="3">
    <source>
        <dbReference type="ARBA" id="ARBA00023242"/>
    </source>
</evidence>
<dbReference type="InterPro" id="IPR044841">
    <property type="entry name" value="LUX/BOA-like"/>
</dbReference>
<gene>
    <name evidence="5" type="ORF">IV203_027177</name>
</gene>
<feature type="region of interest" description="Disordered" evidence="4">
    <location>
        <begin position="638"/>
        <end position="659"/>
    </location>
</feature>
<name>A0A9K3LN33_9STRA</name>
<dbReference type="GO" id="GO:0005634">
    <property type="term" value="C:nucleus"/>
    <property type="evidence" value="ECO:0007669"/>
    <property type="project" value="TreeGrafter"/>
</dbReference>
<evidence type="ECO:0000313" key="5">
    <source>
        <dbReference type="EMBL" id="KAG7363816.1"/>
    </source>
</evidence>
<dbReference type="PANTHER" id="PTHR31442:SF40">
    <property type="entry name" value="HOMEODOMAIN-LIKE SUPERFAMILY PROTEIN"/>
    <property type="match status" value="1"/>
</dbReference>
<evidence type="ECO:0000313" key="6">
    <source>
        <dbReference type="Proteomes" id="UP000693970"/>
    </source>
</evidence>
<dbReference type="EMBL" id="JAGRRH010000010">
    <property type="protein sequence ID" value="KAG7363816.1"/>
    <property type="molecule type" value="Genomic_DNA"/>
</dbReference>
<keyword evidence="3" id="KW-0539">Nucleus</keyword>
<dbReference type="Proteomes" id="UP000693970">
    <property type="component" value="Unassembled WGS sequence"/>
</dbReference>
<keyword evidence="2" id="KW-0804">Transcription</keyword>
<dbReference type="GO" id="GO:0003700">
    <property type="term" value="F:DNA-binding transcription factor activity"/>
    <property type="evidence" value="ECO:0007669"/>
    <property type="project" value="InterPro"/>
</dbReference>
<dbReference type="OrthoDB" id="515430at2759"/>
<comment type="caution">
    <text evidence="5">The sequence shown here is derived from an EMBL/GenBank/DDBJ whole genome shotgun (WGS) entry which is preliminary data.</text>
</comment>
<evidence type="ECO:0000256" key="1">
    <source>
        <dbReference type="ARBA" id="ARBA00023015"/>
    </source>
</evidence>
<sequence length="773" mass="87347">MPEVPPQQNSNDLLKCVDSPIETKVKMDPMVRSDVTLCLTKNHEYEQTRDENMDTHLFETRANMPDRYAPHSETRDIVNDGEDEQKQQQQQQLENKCASFTVKEDSIKADDVDDLIASLEASKAVPPSTDTGRRIIPLEANSSKVVHTGKNETIEQLHPSELGKVETAIQRADIQMTDDDTLLHDVPWTIEQHRAFVAAIFEVGLNKCSPSIIMENMRKKPRYITRERTKSHLQKYRMTKDRNKEDFMAEYSEFIKKTESIKAQCIESTKQEPISKVVLSKALEGKKATNLIGGQAAALLSFSVLHNCSTDHGPDQIPFVGTTTSFPTLTEEEKQTSLGASLLQIKGLLNNLTDVLLNERHGLDIHPAFKTEDYDSQSTSEEEEDYSYFEEVEAKPPWQSDLMQRSLPGPKENPFGSKLNMQKAPHDWTCGSRYHGPYQIEPRGQYPHLPFVQQGPNPPFPPFVFGGPQRPIPFPPHGPYPPFHQPHFHHDPYGHPPPHSMSRYPTGPPQPVAYTGPYGAPNSLYQNQAAPYPQHHAVQFPNHHFSHKDTYPDTTEQELHEMELDPVSMRPKESGLEWAVSKNTSKSDRFELDLPTKLLASPLVVVRKRKRMDKRSDRVTSLDLSLVLDEDRGIPGASKVASPFHDNHSSTRRTVRRRADSDHSAISLAKLFQQSPHFAETVACDFITNEEPTLEPRHQNYPKPPLDKNLSLASLFDAEPHFSPSELSKASTTSYDGQEIGWEPLLIDMQCQVTDQNSCRLTSSDVEASKSHS</sequence>
<protein>
    <submittedName>
        <fullName evidence="5">Myb-like DNA-binding protein</fullName>
    </submittedName>
</protein>
<evidence type="ECO:0000256" key="2">
    <source>
        <dbReference type="ARBA" id="ARBA00023163"/>
    </source>
</evidence>
<keyword evidence="1" id="KW-0805">Transcription regulation</keyword>
<organism evidence="5 6">
    <name type="scientific">Nitzschia inconspicua</name>
    <dbReference type="NCBI Taxonomy" id="303405"/>
    <lineage>
        <taxon>Eukaryota</taxon>
        <taxon>Sar</taxon>
        <taxon>Stramenopiles</taxon>
        <taxon>Ochrophyta</taxon>
        <taxon>Bacillariophyta</taxon>
        <taxon>Bacillariophyceae</taxon>
        <taxon>Bacillariophycidae</taxon>
        <taxon>Bacillariales</taxon>
        <taxon>Bacillariaceae</taxon>
        <taxon>Nitzschia</taxon>
    </lineage>
</organism>
<dbReference type="AlphaFoldDB" id="A0A9K3LN33"/>
<feature type="region of interest" description="Disordered" evidence="4">
    <location>
        <begin position="487"/>
        <end position="510"/>
    </location>
</feature>
<keyword evidence="5" id="KW-0238">DNA-binding</keyword>
<reference evidence="5" key="1">
    <citation type="journal article" date="2021" name="Sci. Rep.">
        <title>Diploid genomic architecture of Nitzschia inconspicua, an elite biomass production diatom.</title>
        <authorList>
            <person name="Oliver A."/>
            <person name="Podell S."/>
            <person name="Pinowska A."/>
            <person name="Traller J.C."/>
            <person name="Smith S.R."/>
            <person name="McClure R."/>
            <person name="Beliaev A."/>
            <person name="Bohutskyi P."/>
            <person name="Hill E.A."/>
            <person name="Rabines A."/>
            <person name="Zheng H."/>
            <person name="Allen L.Z."/>
            <person name="Kuo A."/>
            <person name="Grigoriev I.V."/>
            <person name="Allen A.E."/>
            <person name="Hazlebeck D."/>
            <person name="Allen E.E."/>
        </authorList>
    </citation>
    <scope>NUCLEOTIDE SEQUENCE</scope>
    <source>
        <strain evidence="5">Hildebrandi</strain>
    </source>
</reference>
<dbReference type="NCBIfam" id="TIGR01557">
    <property type="entry name" value="myb_SHAQKYF"/>
    <property type="match status" value="1"/>
</dbReference>
<dbReference type="InterPro" id="IPR006447">
    <property type="entry name" value="Myb_dom_plants"/>
</dbReference>
<dbReference type="PANTHER" id="PTHR31442">
    <property type="entry name" value="HOMEODOMAIN-LIKE SUPERFAMILY PROTEIN-RELATED"/>
    <property type="match status" value="1"/>
</dbReference>
<dbReference type="GO" id="GO:0003677">
    <property type="term" value="F:DNA binding"/>
    <property type="evidence" value="ECO:0007669"/>
    <property type="project" value="UniProtKB-KW"/>
</dbReference>
<reference evidence="5" key="2">
    <citation type="submission" date="2021-04" db="EMBL/GenBank/DDBJ databases">
        <authorList>
            <person name="Podell S."/>
        </authorList>
    </citation>
    <scope>NUCLEOTIDE SEQUENCE</scope>
    <source>
        <strain evidence="5">Hildebrandi</strain>
    </source>
</reference>
<accession>A0A9K3LN33</accession>